<dbReference type="Proteomes" id="UP000319894">
    <property type="component" value="Unassembled WGS sequence"/>
</dbReference>
<keyword evidence="2" id="KW-1003">Cell membrane</keyword>
<dbReference type="GO" id="GO:0005886">
    <property type="term" value="C:plasma membrane"/>
    <property type="evidence" value="ECO:0007669"/>
    <property type="project" value="UniProtKB-SubCell"/>
</dbReference>
<evidence type="ECO:0000256" key="3">
    <source>
        <dbReference type="ARBA" id="ARBA00022692"/>
    </source>
</evidence>
<feature type="transmembrane region" description="Helical" evidence="6">
    <location>
        <begin position="153"/>
        <end position="172"/>
    </location>
</feature>
<keyword evidence="3 6" id="KW-0812">Transmembrane</keyword>
<gene>
    <name evidence="7" type="ORF">DP107_06730</name>
</gene>
<evidence type="ECO:0000256" key="2">
    <source>
        <dbReference type="ARBA" id="ARBA00022475"/>
    </source>
</evidence>
<dbReference type="RefSeq" id="WP_144261391.1">
    <property type="nucleotide sequence ID" value="NZ_QMDX01000003.1"/>
</dbReference>
<evidence type="ECO:0000256" key="4">
    <source>
        <dbReference type="ARBA" id="ARBA00022989"/>
    </source>
</evidence>
<feature type="transmembrane region" description="Helical" evidence="6">
    <location>
        <begin position="41"/>
        <end position="62"/>
    </location>
</feature>
<keyword evidence="5 6" id="KW-0472">Membrane</keyword>
<feature type="transmembrane region" description="Helical" evidence="6">
    <location>
        <begin position="83"/>
        <end position="107"/>
    </location>
</feature>
<dbReference type="PANTHER" id="PTHR33452:SF1">
    <property type="entry name" value="INNER MEMBRANE PROTEIN YPHA-RELATED"/>
    <property type="match status" value="1"/>
</dbReference>
<comment type="caution">
    <text evidence="7">The sequence shown here is derived from an EMBL/GenBank/DDBJ whole genome shotgun (WGS) entry which is preliminary data.</text>
</comment>
<dbReference type="AlphaFoldDB" id="A0A554NBB8"/>
<evidence type="ECO:0000256" key="5">
    <source>
        <dbReference type="ARBA" id="ARBA00023136"/>
    </source>
</evidence>
<proteinExistence type="predicted"/>
<dbReference type="InterPro" id="IPR032808">
    <property type="entry name" value="DoxX"/>
</dbReference>
<accession>A0A554NBB8</accession>
<dbReference type="PANTHER" id="PTHR33452">
    <property type="entry name" value="OXIDOREDUCTASE CATD-RELATED"/>
    <property type="match status" value="1"/>
</dbReference>
<dbReference type="InParanoid" id="A0A554NBB8"/>
<protein>
    <submittedName>
        <fullName evidence="7">DoxX family protein</fullName>
    </submittedName>
</protein>
<feature type="transmembrane region" description="Helical" evidence="6">
    <location>
        <begin position="306"/>
        <end position="327"/>
    </location>
</feature>
<evidence type="ECO:0000256" key="6">
    <source>
        <dbReference type="SAM" id="Phobius"/>
    </source>
</evidence>
<evidence type="ECO:0000256" key="1">
    <source>
        <dbReference type="ARBA" id="ARBA00004651"/>
    </source>
</evidence>
<sequence>MDSSSTGAVLEPVPAHVDYVTDGEPIGDGVAFLADVLTDPLTLLLVGLGTAVALAAAAGYLVGGSRIPDIEVARRTLASYTPYLPWMLRLSTGLPLVGAAFTGYYFTPSVPVEARLLQVVLGFLLLFGLATRVVAVAGLVAYLGGLAVFGSELLLASEYLAGFLGLVLLGAGQPSADGLLRRLAVTDGTIVNRVASGRPRPLVALRRLGVDRRLAPVAIRVGLGLNFMLLGVAEKWFQPGRAATLAVDLGLTSVLPLAPELWVFGAGLVEFGVGLLLVLGLFSRAAAALGFVVLTTTLFGLPNDPVLAHVTLFGLSSAVLVTGSGPYSLDERVLPAVTRRLRDLLGTEPGAVEPDADVETER</sequence>
<name>A0A554NBB8_9EURY</name>
<keyword evidence="8" id="KW-1185">Reference proteome</keyword>
<dbReference type="Pfam" id="PF07681">
    <property type="entry name" value="DoxX"/>
    <property type="match status" value="1"/>
</dbReference>
<evidence type="ECO:0000313" key="7">
    <source>
        <dbReference type="EMBL" id="TSD14673.1"/>
    </source>
</evidence>
<reference evidence="7 8" key="1">
    <citation type="submission" date="2018-06" db="EMBL/GenBank/DDBJ databases">
        <title>Natronomonas sp. F16-60 a new haloarchaeon isolated from a solar saltern of Isla Cristina, Huelva, Spain.</title>
        <authorList>
            <person name="Duran-Viseras A."/>
            <person name="Sanchez-Porro C."/>
            <person name="Ventosa A."/>
        </authorList>
    </citation>
    <scope>NUCLEOTIDE SEQUENCE [LARGE SCALE GENOMIC DNA]</scope>
    <source>
        <strain evidence="7 8">F16-60</strain>
    </source>
</reference>
<dbReference type="InterPro" id="IPR051907">
    <property type="entry name" value="DoxX-like_oxidoreductase"/>
</dbReference>
<dbReference type="OrthoDB" id="177395at2157"/>
<comment type="subcellular location">
    <subcellularLocation>
        <location evidence="1">Cell membrane</location>
        <topology evidence="1">Multi-pass membrane protein</topology>
    </subcellularLocation>
</comment>
<keyword evidence="4 6" id="KW-1133">Transmembrane helix</keyword>
<organism evidence="7 8">
    <name type="scientific">Haloglomus irregulare</name>
    <dbReference type="NCBI Taxonomy" id="2234134"/>
    <lineage>
        <taxon>Archaea</taxon>
        <taxon>Methanobacteriati</taxon>
        <taxon>Methanobacteriota</taxon>
        <taxon>Stenosarchaea group</taxon>
        <taxon>Halobacteria</taxon>
        <taxon>Halobacteriales</taxon>
        <taxon>Natronomonadaceae</taxon>
        <taxon>Haloglomus</taxon>
    </lineage>
</organism>
<evidence type="ECO:0000313" key="8">
    <source>
        <dbReference type="Proteomes" id="UP000319894"/>
    </source>
</evidence>
<feature type="transmembrane region" description="Helical" evidence="6">
    <location>
        <begin position="271"/>
        <end position="294"/>
    </location>
</feature>
<dbReference type="EMBL" id="QMDX01000003">
    <property type="protein sequence ID" value="TSD14673.1"/>
    <property type="molecule type" value="Genomic_DNA"/>
</dbReference>
<feature type="transmembrane region" description="Helical" evidence="6">
    <location>
        <begin position="119"/>
        <end position="141"/>
    </location>
</feature>